<dbReference type="GO" id="GO:0016020">
    <property type="term" value="C:membrane"/>
    <property type="evidence" value="ECO:0007669"/>
    <property type="project" value="UniProtKB-SubCell"/>
</dbReference>
<dbReference type="EMBL" id="JARQWQ010000041">
    <property type="protein sequence ID" value="KAK2559218.1"/>
    <property type="molecule type" value="Genomic_DNA"/>
</dbReference>
<feature type="transmembrane region" description="Helical" evidence="6">
    <location>
        <begin position="427"/>
        <end position="446"/>
    </location>
</feature>
<dbReference type="Pfam" id="PF03348">
    <property type="entry name" value="Serinc"/>
    <property type="match status" value="1"/>
</dbReference>
<evidence type="ECO:0000256" key="2">
    <source>
        <dbReference type="ARBA" id="ARBA00006665"/>
    </source>
</evidence>
<keyword evidence="7" id="KW-0732">Signal</keyword>
<feature type="transmembrane region" description="Helical" evidence="6">
    <location>
        <begin position="195"/>
        <end position="220"/>
    </location>
</feature>
<sequence length="463" mass="50799">MGSIVCSLASFACCCCPTAVSCCCACCPSCRSSTSTRIVYTIFLLLGTIISCVMLSTGIQQAMVEKVPFFNEACTAATLGTNCDVLVGYLAVYRICFGMAAFFFLFMVLNIGVSSGKDCRAGLNNGFWGLKFLLLLALWIAAFFIPRGPFGQAWMYIGFIGAFLFILIQLILLIDFAHTWNEIWVSNAGDGNKCWYFGLFFFMFVFYALALTGFILSYVFFTESSGCHLNKFFISFNFIMCLIISVISILPKVQEGKPEDSGQQNDEKMALQPKSGLLQSSIISLYASYLTLSGLASEPLDEASSQGGNNTSPGICGSSLGTIENSQTLVLVVGLAIMFILVIYSSLRTVGSADKLAPSGGTNTMDDEEKAKGQEVINDEEDGVAYSYSFFHFIFLLASLYIMMMLTNWYSPQGSKLEDFQRTVGSVWVKMVSCWLGFAIYLWTLLVPFCFPNRDFSGSLAGR</sequence>
<feature type="transmembrane region" description="Helical" evidence="6">
    <location>
        <begin position="153"/>
        <end position="174"/>
    </location>
</feature>
<comment type="caution">
    <text evidence="8">The sequence shown here is derived from an EMBL/GenBank/DDBJ whole genome shotgun (WGS) entry which is preliminary data.</text>
</comment>
<reference evidence="8" key="1">
    <citation type="journal article" date="2023" name="G3 (Bethesda)">
        <title>Whole genome assembly and annotation of the endangered Caribbean coral Acropora cervicornis.</title>
        <authorList>
            <person name="Selwyn J.D."/>
            <person name="Vollmer S.V."/>
        </authorList>
    </citation>
    <scope>NUCLEOTIDE SEQUENCE</scope>
    <source>
        <strain evidence="8">K2</strain>
    </source>
</reference>
<dbReference type="PANTHER" id="PTHR10383:SF48">
    <property type="entry name" value="SERINE INCORPORATOR 1-LIKE"/>
    <property type="match status" value="1"/>
</dbReference>
<evidence type="ECO:0000256" key="7">
    <source>
        <dbReference type="SAM" id="SignalP"/>
    </source>
</evidence>
<accession>A0AAD9V2V0</accession>
<dbReference type="PANTHER" id="PTHR10383">
    <property type="entry name" value="SERINE INCORPORATOR"/>
    <property type="match status" value="1"/>
</dbReference>
<comment type="similarity">
    <text evidence="2">Belongs to the TDE1 family.</text>
</comment>
<feature type="transmembrane region" description="Helical" evidence="6">
    <location>
        <begin position="232"/>
        <end position="250"/>
    </location>
</feature>
<dbReference type="AlphaFoldDB" id="A0AAD9V2V0"/>
<organism evidence="8 9">
    <name type="scientific">Acropora cervicornis</name>
    <name type="common">Staghorn coral</name>
    <dbReference type="NCBI Taxonomy" id="6130"/>
    <lineage>
        <taxon>Eukaryota</taxon>
        <taxon>Metazoa</taxon>
        <taxon>Cnidaria</taxon>
        <taxon>Anthozoa</taxon>
        <taxon>Hexacorallia</taxon>
        <taxon>Scleractinia</taxon>
        <taxon>Astrocoeniina</taxon>
        <taxon>Acroporidae</taxon>
        <taxon>Acropora</taxon>
    </lineage>
</organism>
<keyword evidence="5 6" id="KW-0472">Membrane</keyword>
<evidence type="ECO:0000256" key="3">
    <source>
        <dbReference type="ARBA" id="ARBA00022692"/>
    </source>
</evidence>
<dbReference type="Proteomes" id="UP001249851">
    <property type="component" value="Unassembled WGS sequence"/>
</dbReference>
<protein>
    <submittedName>
        <fullName evidence="8">Serine incorporator</fullName>
    </submittedName>
</protein>
<evidence type="ECO:0000256" key="6">
    <source>
        <dbReference type="SAM" id="Phobius"/>
    </source>
</evidence>
<evidence type="ECO:0000256" key="5">
    <source>
        <dbReference type="ARBA" id="ARBA00023136"/>
    </source>
</evidence>
<feature type="transmembrane region" description="Helical" evidence="6">
    <location>
        <begin position="97"/>
        <end position="116"/>
    </location>
</feature>
<feature type="transmembrane region" description="Helical" evidence="6">
    <location>
        <begin position="38"/>
        <end position="57"/>
    </location>
</feature>
<gene>
    <name evidence="8" type="ORF">P5673_018356</name>
</gene>
<evidence type="ECO:0000256" key="4">
    <source>
        <dbReference type="ARBA" id="ARBA00022989"/>
    </source>
</evidence>
<proteinExistence type="inferred from homology"/>
<reference evidence="8" key="2">
    <citation type="journal article" date="2023" name="Science">
        <title>Genomic signatures of disease resistance in endangered staghorn corals.</title>
        <authorList>
            <person name="Vollmer S.V."/>
            <person name="Selwyn J.D."/>
            <person name="Despard B.A."/>
            <person name="Roesel C.L."/>
        </authorList>
    </citation>
    <scope>NUCLEOTIDE SEQUENCE</scope>
    <source>
        <strain evidence="8">K2</strain>
    </source>
</reference>
<evidence type="ECO:0000313" key="8">
    <source>
        <dbReference type="EMBL" id="KAK2559218.1"/>
    </source>
</evidence>
<evidence type="ECO:0000313" key="9">
    <source>
        <dbReference type="Proteomes" id="UP001249851"/>
    </source>
</evidence>
<keyword evidence="4 6" id="KW-1133">Transmembrane helix</keyword>
<dbReference type="InterPro" id="IPR005016">
    <property type="entry name" value="TDE1/TMS"/>
</dbReference>
<feature type="transmembrane region" description="Helical" evidence="6">
    <location>
        <begin position="328"/>
        <end position="347"/>
    </location>
</feature>
<feature type="chain" id="PRO_5041969303" evidence="7">
    <location>
        <begin position="23"/>
        <end position="463"/>
    </location>
</feature>
<evidence type="ECO:0000256" key="1">
    <source>
        <dbReference type="ARBA" id="ARBA00004141"/>
    </source>
</evidence>
<comment type="subcellular location">
    <subcellularLocation>
        <location evidence="1">Membrane</location>
        <topology evidence="1">Multi-pass membrane protein</topology>
    </subcellularLocation>
</comment>
<feature type="transmembrane region" description="Helical" evidence="6">
    <location>
        <begin position="385"/>
        <end position="406"/>
    </location>
</feature>
<keyword evidence="3 6" id="KW-0812">Transmembrane</keyword>
<feature type="signal peptide" evidence="7">
    <location>
        <begin position="1"/>
        <end position="22"/>
    </location>
</feature>
<name>A0AAD9V2V0_ACRCE</name>
<feature type="transmembrane region" description="Helical" evidence="6">
    <location>
        <begin position="128"/>
        <end position="147"/>
    </location>
</feature>
<keyword evidence="9" id="KW-1185">Reference proteome</keyword>